<geneLocation type="plasmid" evidence="8 9">
    <name>unnamed1</name>
</geneLocation>
<comment type="subcellular location">
    <subcellularLocation>
        <location evidence="1">Cell membrane</location>
        <topology evidence="1">Peripheral membrane protein</topology>
    </subcellularLocation>
</comment>
<dbReference type="SMART" id="SM00382">
    <property type="entry name" value="AAA"/>
    <property type="match status" value="1"/>
</dbReference>
<dbReference type="SUPFAM" id="SSF52540">
    <property type="entry name" value="P-loop containing nucleoside triphosphate hydrolases"/>
    <property type="match status" value="1"/>
</dbReference>
<dbReference type="InterPro" id="IPR003593">
    <property type="entry name" value="AAA+_ATPase"/>
</dbReference>
<dbReference type="AlphaFoldDB" id="A0A2Z4JDR0"/>
<evidence type="ECO:0000256" key="6">
    <source>
        <dbReference type="ARBA" id="ARBA00023251"/>
    </source>
</evidence>
<dbReference type="GO" id="GO:0046677">
    <property type="term" value="P:response to antibiotic"/>
    <property type="evidence" value="ECO:0007669"/>
    <property type="project" value="UniProtKB-KW"/>
</dbReference>
<sequence>MPDVIVVESVSRHYGRHAEVQALHDVSLRVAEGEVVALLGDNGAGKTTLSKIIATLLLPSSGLVSVAGHDIVRSPRAVRAVVSSVFGGERGLYGRLSGRHNLEFFAALKGIPHSRIEAAVDEVLATTGLRDAADRAVRSYSRGMKQRLHLAVSSLTRPRVLLLDEPTIGLDPSEADRLRGAVASLRESGVAILLTSHQLLDVERLADRVVLLSQGQIRSDTDLETFRRSAGYTAVATVYGSGTPPRAQEAAQQLGSAEVRVEPEGWTLSLRVRRWDTTTFRRLAAILDAAGEGREVHSIDVAPLRLEDVYSSIGGPQKSVNANVHHAR</sequence>
<dbReference type="Pfam" id="PF00005">
    <property type="entry name" value="ABC_tran"/>
    <property type="match status" value="1"/>
</dbReference>
<evidence type="ECO:0000256" key="5">
    <source>
        <dbReference type="ARBA" id="ARBA00022840"/>
    </source>
</evidence>
<evidence type="ECO:0000259" key="7">
    <source>
        <dbReference type="PROSITE" id="PS50893"/>
    </source>
</evidence>
<dbReference type="GO" id="GO:0005886">
    <property type="term" value="C:plasma membrane"/>
    <property type="evidence" value="ECO:0007669"/>
    <property type="project" value="UniProtKB-SubCell"/>
</dbReference>
<evidence type="ECO:0000313" key="8">
    <source>
        <dbReference type="EMBL" id="AWW43245.1"/>
    </source>
</evidence>
<name>A0A2Z4JDR0_9ACTN</name>
<dbReference type="PROSITE" id="PS50893">
    <property type="entry name" value="ABC_TRANSPORTER_2"/>
    <property type="match status" value="1"/>
</dbReference>
<dbReference type="Gene3D" id="3.40.50.300">
    <property type="entry name" value="P-loop containing nucleotide triphosphate hydrolases"/>
    <property type="match status" value="1"/>
</dbReference>
<evidence type="ECO:0000256" key="1">
    <source>
        <dbReference type="ARBA" id="ARBA00004202"/>
    </source>
</evidence>
<organism evidence="8 9">
    <name type="scientific">Streptomyces cadmiisoli</name>
    <dbReference type="NCBI Taxonomy" id="2184053"/>
    <lineage>
        <taxon>Bacteria</taxon>
        <taxon>Bacillati</taxon>
        <taxon>Actinomycetota</taxon>
        <taxon>Actinomycetes</taxon>
        <taxon>Kitasatosporales</taxon>
        <taxon>Streptomycetaceae</taxon>
        <taxon>Streptomyces</taxon>
        <taxon>Streptomyces aurantiacus group</taxon>
    </lineage>
</organism>
<evidence type="ECO:0000256" key="2">
    <source>
        <dbReference type="ARBA" id="ARBA00005417"/>
    </source>
</evidence>
<protein>
    <submittedName>
        <fullName evidence="8">ABC transporter ATP-binding protein</fullName>
    </submittedName>
</protein>
<dbReference type="InterPro" id="IPR027417">
    <property type="entry name" value="P-loop_NTPase"/>
</dbReference>
<comment type="similarity">
    <text evidence="2">Belongs to the ABC transporter superfamily.</text>
</comment>
<accession>A0A2Z4JDR0</accession>
<evidence type="ECO:0000256" key="4">
    <source>
        <dbReference type="ARBA" id="ARBA00022741"/>
    </source>
</evidence>
<keyword evidence="6" id="KW-0046">Antibiotic resistance</keyword>
<dbReference type="KEGG" id="scad:DN051_42390"/>
<keyword evidence="5 8" id="KW-0067">ATP-binding</keyword>
<evidence type="ECO:0000256" key="3">
    <source>
        <dbReference type="ARBA" id="ARBA00022448"/>
    </source>
</evidence>
<keyword evidence="3" id="KW-0813">Transport</keyword>
<dbReference type="GO" id="GO:0005524">
    <property type="term" value="F:ATP binding"/>
    <property type="evidence" value="ECO:0007669"/>
    <property type="project" value="UniProtKB-KW"/>
</dbReference>
<dbReference type="Proteomes" id="UP000249616">
    <property type="component" value="Plasmid unnamed1"/>
</dbReference>
<dbReference type="EMBL" id="CP030074">
    <property type="protein sequence ID" value="AWW43245.1"/>
    <property type="molecule type" value="Genomic_DNA"/>
</dbReference>
<dbReference type="PANTHER" id="PTHR42711:SF5">
    <property type="entry name" value="ABC TRANSPORTER ATP-BINDING PROTEIN NATA"/>
    <property type="match status" value="1"/>
</dbReference>
<keyword evidence="9" id="KW-1185">Reference proteome</keyword>
<evidence type="ECO:0000313" key="9">
    <source>
        <dbReference type="Proteomes" id="UP000249616"/>
    </source>
</evidence>
<keyword evidence="4" id="KW-0547">Nucleotide-binding</keyword>
<dbReference type="InterPro" id="IPR003439">
    <property type="entry name" value="ABC_transporter-like_ATP-bd"/>
</dbReference>
<reference evidence="9" key="1">
    <citation type="submission" date="2018-06" db="EMBL/GenBank/DDBJ databases">
        <authorList>
            <person name="Li K."/>
        </authorList>
    </citation>
    <scope>NUCLEOTIDE SEQUENCE [LARGE SCALE GENOMIC DNA]</scope>
    <source>
        <strain evidence="9">ZFG47</strain>
        <plasmid evidence="9">unnamed1</plasmid>
    </source>
</reference>
<gene>
    <name evidence="8" type="ORF">DN051_42390</name>
</gene>
<feature type="domain" description="ABC transporter" evidence="7">
    <location>
        <begin position="5"/>
        <end position="239"/>
    </location>
</feature>
<dbReference type="InterPro" id="IPR050763">
    <property type="entry name" value="ABC_transporter_ATP-binding"/>
</dbReference>
<keyword evidence="8" id="KW-0614">Plasmid</keyword>
<dbReference type="GO" id="GO:0016887">
    <property type="term" value="F:ATP hydrolysis activity"/>
    <property type="evidence" value="ECO:0007669"/>
    <property type="project" value="InterPro"/>
</dbReference>
<proteinExistence type="inferred from homology"/>
<dbReference type="PANTHER" id="PTHR42711">
    <property type="entry name" value="ABC TRANSPORTER ATP-BINDING PROTEIN"/>
    <property type="match status" value="1"/>
</dbReference>
<dbReference type="CDD" id="cd03230">
    <property type="entry name" value="ABC_DR_subfamily_A"/>
    <property type="match status" value="1"/>
</dbReference>